<evidence type="ECO:0000313" key="2">
    <source>
        <dbReference type="Proteomes" id="UP001630127"/>
    </source>
</evidence>
<comment type="caution">
    <text evidence="1">The sequence shown here is derived from an EMBL/GenBank/DDBJ whole genome shotgun (WGS) entry which is preliminary data.</text>
</comment>
<dbReference type="Proteomes" id="UP001630127">
    <property type="component" value="Unassembled WGS sequence"/>
</dbReference>
<gene>
    <name evidence="1" type="ORF">ACH5RR_020925</name>
</gene>
<accession>A0ABD2ZHN4</accession>
<organism evidence="1 2">
    <name type="scientific">Cinchona calisaya</name>
    <dbReference type="NCBI Taxonomy" id="153742"/>
    <lineage>
        <taxon>Eukaryota</taxon>
        <taxon>Viridiplantae</taxon>
        <taxon>Streptophyta</taxon>
        <taxon>Embryophyta</taxon>
        <taxon>Tracheophyta</taxon>
        <taxon>Spermatophyta</taxon>
        <taxon>Magnoliopsida</taxon>
        <taxon>eudicotyledons</taxon>
        <taxon>Gunneridae</taxon>
        <taxon>Pentapetalae</taxon>
        <taxon>asterids</taxon>
        <taxon>lamiids</taxon>
        <taxon>Gentianales</taxon>
        <taxon>Rubiaceae</taxon>
        <taxon>Cinchonoideae</taxon>
        <taxon>Cinchoneae</taxon>
        <taxon>Cinchona</taxon>
    </lineage>
</organism>
<keyword evidence="2" id="KW-1185">Reference proteome</keyword>
<dbReference type="AlphaFoldDB" id="A0ABD2ZHN4"/>
<name>A0ABD2ZHN4_9GENT</name>
<dbReference type="EMBL" id="JBJUIK010000009">
    <property type="protein sequence ID" value="KAL3518336.1"/>
    <property type="molecule type" value="Genomic_DNA"/>
</dbReference>
<sequence length="97" mass="10684">MCGKLYVGDQKIDPLAVDTKLKSGGGTNRMKQHLAGEKGSIVSCTKVAPEARHAILESLKETAQKAKEKRGDFVEENPFGHFMNDYDGDEVQEIPHL</sequence>
<protein>
    <submittedName>
        <fullName evidence="1">Uncharacterized protein</fullName>
    </submittedName>
</protein>
<evidence type="ECO:0000313" key="1">
    <source>
        <dbReference type="EMBL" id="KAL3518336.1"/>
    </source>
</evidence>
<reference evidence="1 2" key="1">
    <citation type="submission" date="2024-11" db="EMBL/GenBank/DDBJ databases">
        <title>A near-complete genome assembly of Cinchona calisaya.</title>
        <authorList>
            <person name="Lian D.C."/>
            <person name="Zhao X.W."/>
            <person name="Wei L."/>
        </authorList>
    </citation>
    <scope>NUCLEOTIDE SEQUENCE [LARGE SCALE GENOMIC DNA]</scope>
    <source>
        <tissue evidence="1">Nenye</tissue>
    </source>
</reference>
<proteinExistence type="predicted"/>